<dbReference type="RefSeq" id="WP_159822784.1">
    <property type="nucleotide sequence ID" value="NZ_CABWNB010000002.1"/>
</dbReference>
<evidence type="ECO:0000256" key="5">
    <source>
        <dbReference type="ARBA" id="ARBA00022989"/>
    </source>
</evidence>
<evidence type="ECO:0000256" key="3">
    <source>
        <dbReference type="ARBA" id="ARBA00022692"/>
    </source>
</evidence>
<dbReference type="InterPro" id="IPR050524">
    <property type="entry name" value="APC_YAT"/>
</dbReference>
<feature type="transmembrane region" description="Helical" evidence="7">
    <location>
        <begin position="53"/>
        <end position="73"/>
    </location>
</feature>
<feature type="transmembrane region" description="Helical" evidence="7">
    <location>
        <begin position="296"/>
        <end position="317"/>
    </location>
</feature>
<dbReference type="PANTHER" id="PTHR43341:SF1">
    <property type="entry name" value="GENERAL AMINO-ACID PERMEASE GAP1"/>
    <property type="match status" value="1"/>
</dbReference>
<dbReference type="Gene3D" id="1.20.1740.10">
    <property type="entry name" value="Amino acid/polyamine transporter I"/>
    <property type="match status" value="1"/>
</dbReference>
<keyword evidence="4" id="KW-0029">Amino-acid transport</keyword>
<feature type="transmembrane region" description="Helical" evidence="7">
    <location>
        <begin position="376"/>
        <end position="399"/>
    </location>
</feature>
<feature type="transmembrane region" description="Helical" evidence="7">
    <location>
        <begin position="167"/>
        <end position="188"/>
    </location>
</feature>
<evidence type="ECO:0000313" key="9">
    <source>
        <dbReference type="EMBL" id="MBB6477828.1"/>
    </source>
</evidence>
<feature type="transmembrane region" description="Helical" evidence="7">
    <location>
        <begin position="29"/>
        <end position="47"/>
    </location>
</feature>
<evidence type="ECO:0000256" key="4">
    <source>
        <dbReference type="ARBA" id="ARBA00022970"/>
    </source>
</evidence>
<evidence type="ECO:0000256" key="2">
    <source>
        <dbReference type="ARBA" id="ARBA00022448"/>
    </source>
</evidence>
<keyword evidence="2" id="KW-0813">Transport</keyword>
<evidence type="ECO:0000256" key="1">
    <source>
        <dbReference type="ARBA" id="ARBA00004141"/>
    </source>
</evidence>
<dbReference type="GeneID" id="93486143"/>
<evidence type="ECO:0000259" key="8">
    <source>
        <dbReference type="Pfam" id="PF00324"/>
    </source>
</evidence>
<evidence type="ECO:0000313" key="10">
    <source>
        <dbReference type="Proteomes" id="UP000591941"/>
    </source>
</evidence>
<keyword evidence="10" id="KW-1185">Reference proteome</keyword>
<feature type="transmembrane region" description="Helical" evidence="7">
    <location>
        <begin position="250"/>
        <end position="271"/>
    </location>
</feature>
<dbReference type="AlphaFoldDB" id="A0A841R4X1"/>
<dbReference type="PANTHER" id="PTHR43341">
    <property type="entry name" value="AMINO ACID PERMEASE"/>
    <property type="match status" value="1"/>
</dbReference>
<dbReference type="FunFam" id="1.20.1740.10:FF:000001">
    <property type="entry name" value="Amino acid permease"/>
    <property type="match status" value="1"/>
</dbReference>
<dbReference type="PROSITE" id="PS00218">
    <property type="entry name" value="AMINO_ACID_PERMEASE_1"/>
    <property type="match status" value="1"/>
</dbReference>
<gene>
    <name evidence="9" type="ORF">HNR45_000861</name>
</gene>
<keyword evidence="5 7" id="KW-1133">Transmembrane helix</keyword>
<evidence type="ECO:0000256" key="6">
    <source>
        <dbReference type="ARBA" id="ARBA00023136"/>
    </source>
</evidence>
<comment type="subcellular location">
    <subcellularLocation>
        <location evidence="1">Membrane</location>
        <topology evidence="1">Multi-pass membrane protein</topology>
    </subcellularLocation>
</comment>
<evidence type="ECO:0000256" key="7">
    <source>
        <dbReference type="SAM" id="Phobius"/>
    </source>
</evidence>
<reference evidence="9 10" key="1">
    <citation type="submission" date="2020-08" db="EMBL/GenBank/DDBJ databases">
        <title>Genomic Encyclopedia of Type Strains, Phase IV (KMG-IV): sequencing the most valuable type-strain genomes for metagenomic binning, comparative biology and taxonomic classification.</title>
        <authorList>
            <person name="Goeker M."/>
        </authorList>
    </citation>
    <scope>NUCLEOTIDE SEQUENCE [LARGE SCALE GENOMIC DNA]</scope>
    <source>
        <strain evidence="9 10">DSM 21255</strain>
    </source>
</reference>
<dbReference type="OrthoDB" id="9780162at2"/>
<comment type="caution">
    <text evidence="9">The sequence shown here is derived from an EMBL/GenBank/DDBJ whole genome shotgun (WGS) entry which is preliminary data.</text>
</comment>
<name>A0A841R4X1_9FIRM</name>
<proteinExistence type="predicted"/>
<dbReference type="Pfam" id="PF00324">
    <property type="entry name" value="AA_permease"/>
    <property type="match status" value="1"/>
</dbReference>
<dbReference type="EMBL" id="JACHHI010000003">
    <property type="protein sequence ID" value="MBB6477828.1"/>
    <property type="molecule type" value="Genomic_DNA"/>
</dbReference>
<feature type="transmembrane region" description="Helical" evidence="7">
    <location>
        <begin position="208"/>
        <end position="229"/>
    </location>
</feature>
<sequence>MAEPHLTDGYLPGEENAPKLKRSLKARHMNMIAIGGAIGTGLFVAGGESVSQAGPGGALLAYSLIGIMVYFLMTSLGEMATYMPVSGSFGTYAARFVDEAFGFALGWNYWFNWAITLAAELVASALIMKYWFPDTPSIVWSALFFVLIFGLNYMSTRLFGESEFIFAGVKVMTVIVFLFVGALLIFGIGAESPGFTNWTVGEAPFVGGWAAVLGIFMIAGFSFQGTEMIGVAAGESENPKENVPKAVNNIFWRILLFYLGSFTVIGFLIPYTDPNLLNSSVENISISPFTLVFERFGLPAAAGILNAVILTAVLSAGNSGVYVSTRMLYALAAEGKAPKMFLKVNQRGIPTNALFATAAFGIVAFLTSFIGDGVTYNWLINISGMAGFITWVGIAICHYRFRRAYIRQGYDLNDLPYKASLYPFGPIFALVLCLVVMAGQNYSAFTGPKIDWYGASVAYVGIPVFLAVHFWYKMKYKTKLIPLEEVNLDPHDDELLAQSGEEVDD</sequence>
<dbReference type="InterPro" id="IPR004840">
    <property type="entry name" value="Amino_acid_permease_CS"/>
</dbReference>
<dbReference type="InterPro" id="IPR004841">
    <property type="entry name" value="AA-permease/SLC12A_dom"/>
</dbReference>
<feature type="transmembrane region" description="Helical" evidence="7">
    <location>
        <begin position="138"/>
        <end position="155"/>
    </location>
</feature>
<dbReference type="Proteomes" id="UP000591941">
    <property type="component" value="Unassembled WGS sequence"/>
</dbReference>
<dbReference type="PIRSF" id="PIRSF006060">
    <property type="entry name" value="AA_transporter"/>
    <property type="match status" value="1"/>
</dbReference>
<dbReference type="GO" id="GO:0016020">
    <property type="term" value="C:membrane"/>
    <property type="evidence" value="ECO:0007669"/>
    <property type="project" value="UniProtKB-SubCell"/>
</dbReference>
<protein>
    <submittedName>
        <fullName evidence="9">Lysine-specific permease</fullName>
    </submittedName>
</protein>
<feature type="transmembrane region" description="Helical" evidence="7">
    <location>
        <begin position="420"/>
        <end position="440"/>
    </location>
</feature>
<keyword evidence="6 7" id="KW-0472">Membrane</keyword>
<feature type="transmembrane region" description="Helical" evidence="7">
    <location>
        <begin position="349"/>
        <end position="370"/>
    </location>
</feature>
<organism evidence="9 10">
    <name type="scientific">Negativicoccus succinicivorans</name>
    <dbReference type="NCBI Taxonomy" id="620903"/>
    <lineage>
        <taxon>Bacteria</taxon>
        <taxon>Bacillati</taxon>
        <taxon>Bacillota</taxon>
        <taxon>Negativicutes</taxon>
        <taxon>Veillonellales</taxon>
        <taxon>Veillonellaceae</taxon>
        <taxon>Negativicoccus</taxon>
    </lineage>
</organism>
<feature type="transmembrane region" description="Helical" evidence="7">
    <location>
        <begin position="110"/>
        <end position="132"/>
    </location>
</feature>
<feature type="domain" description="Amino acid permease/ SLC12A" evidence="8">
    <location>
        <begin position="28"/>
        <end position="479"/>
    </location>
</feature>
<feature type="transmembrane region" description="Helical" evidence="7">
    <location>
        <begin position="452"/>
        <end position="472"/>
    </location>
</feature>
<keyword evidence="3 7" id="KW-0812">Transmembrane</keyword>
<dbReference type="GO" id="GO:0015171">
    <property type="term" value="F:amino acid transmembrane transporter activity"/>
    <property type="evidence" value="ECO:0007669"/>
    <property type="project" value="TreeGrafter"/>
</dbReference>
<accession>A0A841R4X1</accession>